<evidence type="ECO:0000313" key="2">
    <source>
        <dbReference type="EMBL" id="PRH77714.1"/>
    </source>
</evidence>
<keyword evidence="1" id="KW-1133">Transmembrane helix</keyword>
<name>A0A2S9PTI4_9ACTN</name>
<keyword evidence="1" id="KW-0472">Membrane</keyword>
<gene>
    <name evidence="2" type="ORF">C6N75_18900</name>
</gene>
<proteinExistence type="predicted"/>
<feature type="transmembrane region" description="Helical" evidence="1">
    <location>
        <begin position="55"/>
        <end position="77"/>
    </location>
</feature>
<evidence type="ECO:0000256" key="1">
    <source>
        <dbReference type="SAM" id="Phobius"/>
    </source>
</evidence>
<organism evidence="2 3">
    <name type="scientific">Streptomyces solincola</name>
    <dbReference type="NCBI Taxonomy" id="2100817"/>
    <lineage>
        <taxon>Bacteria</taxon>
        <taxon>Bacillati</taxon>
        <taxon>Actinomycetota</taxon>
        <taxon>Actinomycetes</taxon>
        <taxon>Kitasatosporales</taxon>
        <taxon>Streptomycetaceae</taxon>
        <taxon>Streptomyces</taxon>
    </lineage>
</organism>
<comment type="caution">
    <text evidence="2">The sequence shown here is derived from an EMBL/GenBank/DDBJ whole genome shotgun (WGS) entry which is preliminary data.</text>
</comment>
<dbReference type="NCBIfam" id="NF033218">
    <property type="entry name" value="anchor_AmaP"/>
    <property type="match status" value="1"/>
</dbReference>
<reference evidence="2 3" key="1">
    <citation type="submission" date="2018-03" db="EMBL/GenBank/DDBJ databases">
        <title>Novel Streptomyces sp. from soil.</title>
        <authorList>
            <person name="Tan G.Y.A."/>
            <person name="Lee Z.Y."/>
        </authorList>
    </citation>
    <scope>NUCLEOTIDE SEQUENCE [LARGE SCALE GENOMIC DNA]</scope>
    <source>
        <strain evidence="2 3">ST5x</strain>
    </source>
</reference>
<dbReference type="EMBL" id="PVLV01000287">
    <property type="protein sequence ID" value="PRH77714.1"/>
    <property type="molecule type" value="Genomic_DNA"/>
</dbReference>
<protein>
    <submittedName>
        <fullName evidence="2">Alkaline shock response membrane anchor protein AmaP</fullName>
    </submittedName>
</protein>
<dbReference type="AlphaFoldDB" id="A0A2S9PTI4"/>
<evidence type="ECO:0000313" key="3">
    <source>
        <dbReference type="Proteomes" id="UP000239322"/>
    </source>
</evidence>
<dbReference type="Proteomes" id="UP000239322">
    <property type="component" value="Unassembled WGS sequence"/>
</dbReference>
<keyword evidence="1" id="KW-0812">Transmembrane</keyword>
<sequence length="187" mass="19827">MLRGVNRALLGLAGLVLLCLGGAVLAVVIGLDVPSWWPWHDPDAVLLTDRTRERIPWAAAVAVPAALLVLALIWLFAQLRRPRLAEVLLDTGDGDAAVLRGRALEGAMAAEAEALDGVSRARVRLTGRRTAPAAHLALLLEPYAAPRETLARLGGGAVRHARESAGLAALPAEARLRAVRHPGRRVT</sequence>
<dbReference type="RefSeq" id="WP_105870091.1">
    <property type="nucleotide sequence ID" value="NZ_PVLV01000287.1"/>
</dbReference>
<accession>A0A2S9PTI4</accession>
<keyword evidence="3" id="KW-1185">Reference proteome</keyword>